<evidence type="ECO:0000256" key="5">
    <source>
        <dbReference type="ARBA" id="ARBA00022846"/>
    </source>
</evidence>
<dbReference type="GO" id="GO:0031514">
    <property type="term" value="C:motile cilium"/>
    <property type="evidence" value="ECO:0007669"/>
    <property type="project" value="UniProtKB-SubCell"/>
</dbReference>
<proteinExistence type="predicted"/>
<organism evidence="10 11">
    <name type="scientific">Operophtera brumata</name>
    <name type="common">Winter moth</name>
    <name type="synonym">Phalaena brumata</name>
    <dbReference type="NCBI Taxonomy" id="104452"/>
    <lineage>
        <taxon>Eukaryota</taxon>
        <taxon>Metazoa</taxon>
        <taxon>Ecdysozoa</taxon>
        <taxon>Arthropoda</taxon>
        <taxon>Hexapoda</taxon>
        <taxon>Insecta</taxon>
        <taxon>Pterygota</taxon>
        <taxon>Neoptera</taxon>
        <taxon>Endopterygota</taxon>
        <taxon>Lepidoptera</taxon>
        <taxon>Glossata</taxon>
        <taxon>Ditrysia</taxon>
        <taxon>Geometroidea</taxon>
        <taxon>Geometridae</taxon>
        <taxon>Larentiinae</taxon>
        <taxon>Operophtera</taxon>
    </lineage>
</organism>
<dbReference type="PANTHER" id="PTHR46613:SF1">
    <property type="entry name" value="RADIAL SPOKE HEAD 10 HOMOLOG B-RELATED"/>
    <property type="match status" value="1"/>
</dbReference>
<evidence type="ECO:0000256" key="6">
    <source>
        <dbReference type="ARBA" id="ARBA00023069"/>
    </source>
</evidence>
<sequence>MSGYKGQWDKYVREGKGLMIWPNHDFYRGEWKNGVMSGYGMYIWDAYYNNTLSLPSITAYRGLWFKGQRNGYGILNLGLGLGSHYKGEFKNNMKHGVGKFVSNNGLILQSKNLFIDDNFGPLLPDSEYGRVSLDNKRLQQLEPYKFDICDRSVGLCYHIVQALKNIDKQEEIRANMINDYIENNKPMVVNSSSVQNEDPPEETSGSIHDIDDLIIFEESSLRKALRCYETDLKNIYYKYATVCNTEEIYFTPVLTRLLLWQLYYDCNIHEKGLTLVEIDRLFHQNPEWLARTPHDPFEKIYFWQFLHSLISVGSRLYAKKQLPGPKPDTILASGFRTFMETVVLPGVTCRRGKLANGYGSFIPLKRTYELYRSLGEPHTVRTFLRAVRCAPHYCSERAPATREGAGAGADNGDGESPHPSEDDADGDQDEPEPNKYKLFNFGNLSNKAIIQIFSHIFPQICTNDIIMDLEIEITFYEFFEAFVACAEESIRVKNEELRWRERFLNEAAVVSTGPGLAAHITNPVAK</sequence>
<protein>
    <submittedName>
        <fullName evidence="10">Radial spoke head 10-like protein B2</fullName>
    </submittedName>
</protein>
<feature type="compositionally biased region" description="Acidic residues" evidence="9">
    <location>
        <begin position="422"/>
        <end position="431"/>
    </location>
</feature>
<keyword evidence="8" id="KW-0966">Cell projection</keyword>
<keyword evidence="6" id="KW-0969">Cilium</keyword>
<evidence type="ECO:0000313" key="10">
    <source>
        <dbReference type="EMBL" id="KOB75777.1"/>
    </source>
</evidence>
<dbReference type="Gene3D" id="2.20.110.10">
    <property type="entry name" value="Histone H3 K4-specific methyltransferase SET7/9 N-terminal domain"/>
    <property type="match status" value="1"/>
</dbReference>
<evidence type="ECO:0000256" key="4">
    <source>
        <dbReference type="ARBA" id="ARBA00022737"/>
    </source>
</evidence>
<evidence type="ECO:0000256" key="3">
    <source>
        <dbReference type="ARBA" id="ARBA00022490"/>
    </source>
</evidence>
<accession>A0A0L7LK03</accession>
<evidence type="ECO:0000256" key="2">
    <source>
        <dbReference type="ARBA" id="ARBA00004430"/>
    </source>
</evidence>
<evidence type="ECO:0000256" key="8">
    <source>
        <dbReference type="ARBA" id="ARBA00023273"/>
    </source>
</evidence>
<feature type="region of interest" description="Disordered" evidence="9">
    <location>
        <begin position="400"/>
        <end position="432"/>
    </location>
</feature>
<keyword evidence="3" id="KW-0963">Cytoplasm</keyword>
<dbReference type="Pfam" id="PF02493">
    <property type="entry name" value="MORN"/>
    <property type="match status" value="4"/>
</dbReference>
<dbReference type="EMBL" id="JTDY01000815">
    <property type="protein sequence ID" value="KOB75777.1"/>
    <property type="molecule type" value="Genomic_DNA"/>
</dbReference>
<evidence type="ECO:0000313" key="11">
    <source>
        <dbReference type="Proteomes" id="UP000037510"/>
    </source>
</evidence>
<evidence type="ECO:0000256" key="1">
    <source>
        <dbReference type="ARBA" id="ARBA00004230"/>
    </source>
</evidence>
<gene>
    <name evidence="10" type="ORF">OBRU01_06853</name>
</gene>
<keyword evidence="11" id="KW-1185">Reference proteome</keyword>
<dbReference type="AlphaFoldDB" id="A0A0L7LK03"/>
<evidence type="ECO:0000256" key="7">
    <source>
        <dbReference type="ARBA" id="ARBA00023212"/>
    </source>
</evidence>
<dbReference type="STRING" id="104452.A0A0L7LK03"/>
<dbReference type="GO" id="GO:0005930">
    <property type="term" value="C:axoneme"/>
    <property type="evidence" value="ECO:0007669"/>
    <property type="project" value="UniProtKB-SubCell"/>
</dbReference>
<evidence type="ECO:0000256" key="9">
    <source>
        <dbReference type="SAM" id="MobiDB-lite"/>
    </source>
</evidence>
<keyword evidence="5" id="KW-0282">Flagellum</keyword>
<dbReference type="SUPFAM" id="SSF82185">
    <property type="entry name" value="Histone H3 K4-specific methyltransferase SET7/9 N-terminal domain"/>
    <property type="match status" value="1"/>
</dbReference>
<comment type="subcellular location">
    <subcellularLocation>
        <location evidence="1">Cell projection</location>
        <location evidence="1">Cilium</location>
        <location evidence="1">Flagellum</location>
    </subcellularLocation>
    <subcellularLocation>
        <location evidence="2">Cytoplasm</location>
        <location evidence="2">Cytoskeleton</location>
        <location evidence="2">Cilium axoneme</location>
    </subcellularLocation>
</comment>
<dbReference type="Proteomes" id="UP000037510">
    <property type="component" value="Unassembled WGS sequence"/>
</dbReference>
<comment type="caution">
    <text evidence="10">The sequence shown here is derived from an EMBL/GenBank/DDBJ whole genome shotgun (WGS) entry which is preliminary data.</text>
</comment>
<name>A0A0L7LK03_OPEBR</name>
<dbReference type="PANTHER" id="PTHR46613">
    <property type="entry name" value="RADIAL SPOKE HEAD 10 HOMOLOG B-RELATED"/>
    <property type="match status" value="1"/>
</dbReference>
<keyword evidence="4" id="KW-0677">Repeat</keyword>
<keyword evidence="7" id="KW-0206">Cytoskeleton</keyword>
<dbReference type="SMART" id="SM00698">
    <property type="entry name" value="MORN"/>
    <property type="match status" value="4"/>
</dbReference>
<dbReference type="InterPro" id="IPR003409">
    <property type="entry name" value="MORN"/>
</dbReference>
<reference evidence="10 11" key="1">
    <citation type="journal article" date="2015" name="Genome Biol. Evol.">
        <title>The genome of winter moth (Operophtera brumata) provides a genomic perspective on sexual dimorphism and phenology.</title>
        <authorList>
            <person name="Derks M.F."/>
            <person name="Smit S."/>
            <person name="Salis L."/>
            <person name="Schijlen E."/>
            <person name="Bossers A."/>
            <person name="Mateman C."/>
            <person name="Pijl A.S."/>
            <person name="de Ridder D."/>
            <person name="Groenen M.A."/>
            <person name="Visser M.E."/>
            <person name="Megens H.J."/>
        </authorList>
    </citation>
    <scope>NUCLEOTIDE SEQUENCE [LARGE SCALE GENOMIC DNA]</scope>
    <source>
        <strain evidence="10">WM2013NL</strain>
        <tissue evidence="10">Head and thorax</tissue>
    </source>
</reference>